<dbReference type="PROSITE" id="PS50943">
    <property type="entry name" value="HTH_CROC1"/>
    <property type="match status" value="1"/>
</dbReference>
<dbReference type="InterPro" id="IPR010982">
    <property type="entry name" value="Lambda_DNA-bd_dom_sf"/>
</dbReference>
<organism evidence="2 3">
    <name type="scientific">Amycolatopsis samaneae</name>
    <dbReference type="NCBI Taxonomy" id="664691"/>
    <lineage>
        <taxon>Bacteria</taxon>
        <taxon>Bacillati</taxon>
        <taxon>Actinomycetota</taxon>
        <taxon>Actinomycetes</taxon>
        <taxon>Pseudonocardiales</taxon>
        <taxon>Pseudonocardiaceae</taxon>
        <taxon>Amycolatopsis</taxon>
    </lineage>
</organism>
<dbReference type="CDD" id="cd00093">
    <property type="entry name" value="HTH_XRE"/>
    <property type="match status" value="1"/>
</dbReference>
<dbReference type="Pfam" id="PF13560">
    <property type="entry name" value="HTH_31"/>
    <property type="match status" value="1"/>
</dbReference>
<dbReference type="SMART" id="SM00530">
    <property type="entry name" value="HTH_XRE"/>
    <property type="match status" value="1"/>
</dbReference>
<dbReference type="Proteomes" id="UP001597419">
    <property type="component" value="Unassembled WGS sequence"/>
</dbReference>
<reference evidence="3" key="1">
    <citation type="journal article" date="2019" name="Int. J. Syst. Evol. Microbiol.">
        <title>The Global Catalogue of Microorganisms (GCM) 10K type strain sequencing project: providing services to taxonomists for standard genome sequencing and annotation.</title>
        <authorList>
            <consortium name="The Broad Institute Genomics Platform"/>
            <consortium name="The Broad Institute Genome Sequencing Center for Infectious Disease"/>
            <person name="Wu L."/>
            <person name="Ma J."/>
        </authorList>
    </citation>
    <scope>NUCLEOTIDE SEQUENCE [LARGE SCALE GENOMIC DNA]</scope>
    <source>
        <strain evidence="3">CGMCC 4.7643</strain>
    </source>
</reference>
<protein>
    <submittedName>
        <fullName evidence="2">Helix-turn-helix domain-containing protein</fullName>
    </submittedName>
</protein>
<comment type="caution">
    <text evidence="2">The sequence shown here is derived from an EMBL/GenBank/DDBJ whole genome shotgun (WGS) entry which is preliminary data.</text>
</comment>
<dbReference type="InterPro" id="IPR043917">
    <property type="entry name" value="DUF5753"/>
</dbReference>
<dbReference type="InterPro" id="IPR001387">
    <property type="entry name" value="Cro/C1-type_HTH"/>
</dbReference>
<name>A0ABW5GGF8_9PSEU</name>
<gene>
    <name evidence="2" type="ORF">ACFSYJ_16865</name>
</gene>
<sequence length="294" mass="33248">MPELVTQGSRRLGKQLRGLREASGLTTTDVADEIRQDKATVSRYERGEIKPKWPVLVMLLNLYRATEAQRQRAAELFEAMRNEPKPLRLPSSVPKAFRRLTNETRYAWRMRSISISLVPGLLQIDEYIAALAATLHDPASGGPRALGIRKARQQRLQPTDPKPLVFHAVLDESCLTRLVGGRDVMLKQLRHLLDVAEHWDNITIQVVPKETGDYGFGTGGLTIVDYDDDEPSWVYFEYPAGADLVENDEDVQRFANLFEYAARVPESPDERAVALSPDETITFIRRQIEVLEPA</sequence>
<dbReference type="Gene3D" id="1.10.260.40">
    <property type="entry name" value="lambda repressor-like DNA-binding domains"/>
    <property type="match status" value="1"/>
</dbReference>
<keyword evidence="3" id="KW-1185">Reference proteome</keyword>
<evidence type="ECO:0000313" key="3">
    <source>
        <dbReference type="Proteomes" id="UP001597419"/>
    </source>
</evidence>
<dbReference type="SUPFAM" id="SSF47413">
    <property type="entry name" value="lambda repressor-like DNA-binding domains"/>
    <property type="match status" value="1"/>
</dbReference>
<proteinExistence type="predicted"/>
<accession>A0ABW5GGF8</accession>
<evidence type="ECO:0000259" key="1">
    <source>
        <dbReference type="PROSITE" id="PS50943"/>
    </source>
</evidence>
<dbReference type="Pfam" id="PF19054">
    <property type="entry name" value="DUF5753"/>
    <property type="match status" value="1"/>
</dbReference>
<dbReference type="RefSeq" id="WP_345398040.1">
    <property type="nucleotide sequence ID" value="NZ_BAABHG010000009.1"/>
</dbReference>
<feature type="domain" description="HTH cro/C1-type" evidence="1">
    <location>
        <begin position="16"/>
        <end position="70"/>
    </location>
</feature>
<dbReference type="EMBL" id="JBHUKU010000008">
    <property type="protein sequence ID" value="MFD2460285.1"/>
    <property type="molecule type" value="Genomic_DNA"/>
</dbReference>
<evidence type="ECO:0000313" key="2">
    <source>
        <dbReference type="EMBL" id="MFD2460285.1"/>
    </source>
</evidence>